<sequence length="490" mass="51122">MLRHSALLALGLLACLSVLFANGAPLFYFDTVGYIDQGQAMLGLAEALPPAEAAPPASEAPSPAPPAAEPDTTVVGSRSAAYSAVMALLDRVLSLEAVVIANLAVIAAATALAARHVAPGAGLRATGLALLAGALGALPFYVAYLMPDILAPVLILTVATVCVWGPAMGWGALALAAFLALAAILAHPSHLLLMVGLLPFCLLASPLLAGHRAKTALAFAGLLAVAGLGERLIFSNLVERFENKSVVYLPFLTARLIDDGPGLAYLAETCGPDAPSRPSCELYAVLQTSDDPKRLDAPNIIFAQNEWVGSLQRLPQPVQDRIAREQVRFAVDVLRWDPWGVARAVAANVGTQLLMTSAGMTLHPEGQAGWLRDAYGPVAASLEDGRLERLGPEARRALDVAHNAVYALSLLAILALLWRNGRRDLWLFAGLVGLGIVVNALVCAGISEPAPRYHARVALLLPILAALLAAAPAAPRGPATLPRLRSARTG</sequence>
<dbReference type="EMBL" id="VDFV01000014">
    <property type="protein sequence ID" value="TNC71389.1"/>
    <property type="molecule type" value="Genomic_DNA"/>
</dbReference>
<keyword evidence="2" id="KW-1133">Transmembrane helix</keyword>
<feature type="transmembrane region" description="Helical" evidence="2">
    <location>
        <begin position="126"/>
        <end position="147"/>
    </location>
</feature>
<feature type="transmembrane region" description="Helical" evidence="2">
    <location>
        <begin position="153"/>
        <end position="184"/>
    </location>
</feature>
<organism evidence="4 5">
    <name type="scientific">Rubellimicrobium roseum</name>
    <dbReference type="NCBI Taxonomy" id="687525"/>
    <lineage>
        <taxon>Bacteria</taxon>
        <taxon>Pseudomonadati</taxon>
        <taxon>Pseudomonadota</taxon>
        <taxon>Alphaproteobacteria</taxon>
        <taxon>Rhodobacterales</taxon>
        <taxon>Roseobacteraceae</taxon>
        <taxon>Rubellimicrobium</taxon>
    </lineage>
</organism>
<feature type="transmembrane region" description="Helical" evidence="2">
    <location>
        <begin position="191"/>
        <end position="209"/>
    </location>
</feature>
<keyword evidence="3" id="KW-0732">Signal</keyword>
<gene>
    <name evidence="4" type="ORF">FHG71_11580</name>
</gene>
<keyword evidence="2" id="KW-0812">Transmembrane</keyword>
<feature type="compositionally biased region" description="Low complexity" evidence="1">
    <location>
        <begin position="52"/>
        <end position="61"/>
    </location>
</feature>
<reference evidence="4 5" key="1">
    <citation type="submission" date="2019-06" db="EMBL/GenBank/DDBJ databases">
        <authorList>
            <person name="Jiang L."/>
        </authorList>
    </citation>
    <scope>NUCLEOTIDE SEQUENCE [LARGE SCALE GENOMIC DNA]</scope>
    <source>
        <strain evidence="4 5">YIM 48858</strain>
    </source>
</reference>
<feature type="transmembrane region" description="Helical" evidence="2">
    <location>
        <begin position="400"/>
        <end position="419"/>
    </location>
</feature>
<evidence type="ECO:0000256" key="1">
    <source>
        <dbReference type="SAM" id="MobiDB-lite"/>
    </source>
</evidence>
<feature type="transmembrane region" description="Helical" evidence="2">
    <location>
        <begin position="425"/>
        <end position="446"/>
    </location>
</feature>
<feature type="chain" id="PRO_5022809733" description="Glycosyltransferase RgtA/B/C/D-like domain-containing protein" evidence="3">
    <location>
        <begin position="24"/>
        <end position="490"/>
    </location>
</feature>
<feature type="transmembrane region" description="Helical" evidence="2">
    <location>
        <begin position="92"/>
        <end position="114"/>
    </location>
</feature>
<keyword evidence="5" id="KW-1185">Reference proteome</keyword>
<dbReference type="OrthoDB" id="7238679at2"/>
<keyword evidence="2" id="KW-0472">Membrane</keyword>
<proteinExistence type="predicted"/>
<feature type="signal peptide" evidence="3">
    <location>
        <begin position="1"/>
        <end position="23"/>
    </location>
</feature>
<evidence type="ECO:0000256" key="2">
    <source>
        <dbReference type="SAM" id="Phobius"/>
    </source>
</evidence>
<evidence type="ECO:0000313" key="5">
    <source>
        <dbReference type="Proteomes" id="UP000305709"/>
    </source>
</evidence>
<dbReference type="Proteomes" id="UP000305709">
    <property type="component" value="Unassembled WGS sequence"/>
</dbReference>
<dbReference type="PROSITE" id="PS51257">
    <property type="entry name" value="PROKAR_LIPOPROTEIN"/>
    <property type="match status" value="1"/>
</dbReference>
<dbReference type="RefSeq" id="WP_139081842.1">
    <property type="nucleotide sequence ID" value="NZ_VDFV01000014.1"/>
</dbReference>
<dbReference type="AlphaFoldDB" id="A0A5C4NG19"/>
<protein>
    <recommendedName>
        <fullName evidence="6">Glycosyltransferase RgtA/B/C/D-like domain-containing protein</fullName>
    </recommendedName>
</protein>
<feature type="region of interest" description="Disordered" evidence="1">
    <location>
        <begin position="52"/>
        <end position="72"/>
    </location>
</feature>
<evidence type="ECO:0008006" key="6">
    <source>
        <dbReference type="Google" id="ProtNLM"/>
    </source>
</evidence>
<evidence type="ECO:0000256" key="3">
    <source>
        <dbReference type="SAM" id="SignalP"/>
    </source>
</evidence>
<accession>A0A5C4NG19</accession>
<evidence type="ECO:0000313" key="4">
    <source>
        <dbReference type="EMBL" id="TNC71389.1"/>
    </source>
</evidence>
<name>A0A5C4NG19_9RHOB</name>
<comment type="caution">
    <text evidence="4">The sequence shown here is derived from an EMBL/GenBank/DDBJ whole genome shotgun (WGS) entry which is preliminary data.</text>
</comment>
<feature type="transmembrane region" description="Helical" evidence="2">
    <location>
        <begin position="453"/>
        <end position="474"/>
    </location>
</feature>